<dbReference type="OrthoDB" id="10340256at2759"/>
<dbReference type="AlphaFoldDB" id="A0A9P7FE83"/>
<reference evidence="3" key="1">
    <citation type="journal article" date="2020" name="New Phytol.">
        <title>Comparative genomics reveals dynamic genome evolution in host specialist ectomycorrhizal fungi.</title>
        <authorList>
            <person name="Lofgren L.A."/>
            <person name="Nguyen N.H."/>
            <person name="Vilgalys R."/>
            <person name="Ruytinx J."/>
            <person name="Liao H.L."/>
            <person name="Branco S."/>
            <person name="Kuo A."/>
            <person name="LaButti K."/>
            <person name="Lipzen A."/>
            <person name="Andreopoulos W."/>
            <person name="Pangilinan J."/>
            <person name="Riley R."/>
            <person name="Hundley H."/>
            <person name="Na H."/>
            <person name="Barry K."/>
            <person name="Grigoriev I.V."/>
            <person name="Stajich J.E."/>
            <person name="Kennedy P.G."/>
        </authorList>
    </citation>
    <scope>NUCLEOTIDE SEQUENCE</scope>
    <source>
        <strain evidence="3">FC423</strain>
    </source>
</reference>
<feature type="transmembrane region" description="Helical" evidence="1">
    <location>
        <begin position="154"/>
        <end position="172"/>
    </location>
</feature>
<name>A0A9P7FE83_9AGAM</name>
<dbReference type="GeneID" id="64702690"/>
<accession>A0A9P7FE83</accession>
<keyword evidence="1" id="KW-0812">Transmembrane</keyword>
<feature type="transmembrane region" description="Helical" evidence="1">
    <location>
        <begin position="120"/>
        <end position="142"/>
    </location>
</feature>
<organism evidence="3 4">
    <name type="scientific">Suillus discolor</name>
    <dbReference type="NCBI Taxonomy" id="1912936"/>
    <lineage>
        <taxon>Eukaryota</taxon>
        <taxon>Fungi</taxon>
        <taxon>Dikarya</taxon>
        <taxon>Basidiomycota</taxon>
        <taxon>Agaricomycotina</taxon>
        <taxon>Agaricomycetes</taxon>
        <taxon>Agaricomycetidae</taxon>
        <taxon>Boletales</taxon>
        <taxon>Suillineae</taxon>
        <taxon>Suillaceae</taxon>
        <taxon>Suillus</taxon>
    </lineage>
</organism>
<evidence type="ECO:0000256" key="1">
    <source>
        <dbReference type="SAM" id="Phobius"/>
    </source>
</evidence>
<evidence type="ECO:0000313" key="3">
    <source>
        <dbReference type="EMBL" id="KAG2113866.1"/>
    </source>
</evidence>
<feature type="transmembrane region" description="Helical" evidence="1">
    <location>
        <begin position="76"/>
        <end position="99"/>
    </location>
</feature>
<dbReference type="EMBL" id="JABBWM010000011">
    <property type="protein sequence ID" value="KAG2113866.1"/>
    <property type="molecule type" value="Genomic_DNA"/>
</dbReference>
<feature type="chain" id="PRO_5040471697" description="Transmembrane protein" evidence="2">
    <location>
        <begin position="25"/>
        <end position="214"/>
    </location>
</feature>
<keyword evidence="1" id="KW-0472">Membrane</keyword>
<feature type="signal peptide" evidence="2">
    <location>
        <begin position="1"/>
        <end position="24"/>
    </location>
</feature>
<keyword evidence="4" id="KW-1185">Reference proteome</keyword>
<dbReference type="Proteomes" id="UP000823399">
    <property type="component" value="Unassembled WGS sequence"/>
</dbReference>
<sequence length="214" mass="23577">MYQGSRNMLIFLIAVFLTANITSAVVAGVILRNTSGGKVLVNIYERFRLTQRILEELILSGTYQCSFSTTYDPNLILVIQILNTVWEVLALCLAVWIAVKQFRDLRQFGKSTLGDCLRELLKSHVFYFGSFFAASCLNFGSLAPTIADSNSMGAMIYSGISVIIAMVQMFVLGPRLILDVREVHAKLVGDSDAGTNMTSIIFQEQVHVSTGSCV</sequence>
<evidence type="ECO:0000256" key="2">
    <source>
        <dbReference type="SAM" id="SignalP"/>
    </source>
</evidence>
<keyword evidence="1" id="KW-1133">Transmembrane helix</keyword>
<dbReference type="RefSeq" id="XP_041296160.1">
    <property type="nucleotide sequence ID" value="XM_041440431.1"/>
</dbReference>
<keyword evidence="2" id="KW-0732">Signal</keyword>
<comment type="caution">
    <text evidence="3">The sequence shown here is derived from an EMBL/GenBank/DDBJ whole genome shotgun (WGS) entry which is preliminary data.</text>
</comment>
<evidence type="ECO:0000313" key="4">
    <source>
        <dbReference type="Proteomes" id="UP000823399"/>
    </source>
</evidence>
<proteinExistence type="predicted"/>
<evidence type="ECO:0008006" key="5">
    <source>
        <dbReference type="Google" id="ProtNLM"/>
    </source>
</evidence>
<gene>
    <name evidence="3" type="ORF">F5147DRAFT_759085</name>
</gene>
<protein>
    <recommendedName>
        <fullName evidence="5">Transmembrane protein</fullName>
    </recommendedName>
</protein>